<dbReference type="Proteomes" id="UP000473278">
    <property type="component" value="Unassembled WGS sequence"/>
</dbReference>
<feature type="transmembrane region" description="Helical" evidence="1">
    <location>
        <begin position="76"/>
        <end position="97"/>
    </location>
</feature>
<dbReference type="AlphaFoldDB" id="A0A6M1SZQ9"/>
<dbReference type="EMBL" id="JAALLT010000004">
    <property type="protein sequence ID" value="NGP77376.1"/>
    <property type="molecule type" value="Genomic_DNA"/>
</dbReference>
<feature type="transmembrane region" description="Helical" evidence="1">
    <location>
        <begin position="162"/>
        <end position="183"/>
    </location>
</feature>
<feature type="transmembrane region" description="Helical" evidence="1">
    <location>
        <begin position="109"/>
        <end position="130"/>
    </location>
</feature>
<gene>
    <name evidence="2" type="ORF">G3570_12075</name>
</gene>
<feature type="transmembrane region" description="Helical" evidence="1">
    <location>
        <begin position="189"/>
        <end position="211"/>
    </location>
</feature>
<evidence type="ECO:0000256" key="1">
    <source>
        <dbReference type="SAM" id="Phobius"/>
    </source>
</evidence>
<name>A0A6M1SZQ9_9BACT</name>
<proteinExistence type="predicted"/>
<sequence length="225" mass="24830">MNKGKVSGIGSYKKLITSFLGHVKEILKQINQNREPTVITSAYITKWWIITTTLGWLIGFVLVILLALAADALGGGVQVIVGIGMGAGVGFAQGWFLRRWLDSPWPWMWVSTIGMGIPFLFLDLTHLFGMNLPNSLWIYVPIGGLVVAFFQSKLLHRITDDTWPWIFYSVLGWTLPVLLMAVGDEFKSLGVFGGFLSIGVMFLGGVLLGAVTVKAIKLYIQEPKI</sequence>
<dbReference type="RefSeq" id="WP_165142731.1">
    <property type="nucleotide sequence ID" value="NZ_JAALLT010000004.1"/>
</dbReference>
<reference evidence="2 3" key="1">
    <citation type="submission" date="2020-02" db="EMBL/GenBank/DDBJ databases">
        <title>Balneolaceae bacterium YR4-1, complete genome.</title>
        <authorList>
            <person name="Li Y."/>
            <person name="Wu S."/>
        </authorList>
    </citation>
    <scope>NUCLEOTIDE SEQUENCE [LARGE SCALE GENOMIC DNA]</scope>
    <source>
        <strain evidence="2 3">YR4-1</strain>
    </source>
</reference>
<feature type="transmembrane region" description="Helical" evidence="1">
    <location>
        <begin position="136"/>
        <end position="155"/>
    </location>
</feature>
<keyword evidence="1" id="KW-0812">Transmembrane</keyword>
<organism evidence="2 3">
    <name type="scientific">Halalkalibaculum roseum</name>
    <dbReference type="NCBI Taxonomy" id="2709311"/>
    <lineage>
        <taxon>Bacteria</taxon>
        <taxon>Pseudomonadati</taxon>
        <taxon>Balneolota</taxon>
        <taxon>Balneolia</taxon>
        <taxon>Balneolales</taxon>
        <taxon>Balneolaceae</taxon>
        <taxon>Halalkalibaculum</taxon>
    </lineage>
</organism>
<keyword evidence="3" id="KW-1185">Reference proteome</keyword>
<evidence type="ECO:0000313" key="2">
    <source>
        <dbReference type="EMBL" id="NGP77376.1"/>
    </source>
</evidence>
<keyword evidence="1" id="KW-0472">Membrane</keyword>
<accession>A0A6M1SZQ9</accession>
<feature type="transmembrane region" description="Helical" evidence="1">
    <location>
        <begin position="47"/>
        <end position="70"/>
    </location>
</feature>
<evidence type="ECO:0000313" key="3">
    <source>
        <dbReference type="Proteomes" id="UP000473278"/>
    </source>
</evidence>
<comment type="caution">
    <text evidence="2">The sequence shown here is derived from an EMBL/GenBank/DDBJ whole genome shotgun (WGS) entry which is preliminary data.</text>
</comment>
<keyword evidence="1" id="KW-1133">Transmembrane helix</keyword>
<protein>
    <submittedName>
        <fullName evidence="2">Uncharacterized protein</fullName>
    </submittedName>
</protein>